<keyword evidence="1" id="KW-0694">RNA-binding</keyword>
<dbReference type="SUPFAM" id="SSF54928">
    <property type="entry name" value="RNA-binding domain, RBD"/>
    <property type="match status" value="1"/>
</dbReference>
<dbReference type="Pfam" id="PF00076">
    <property type="entry name" value="RRM_1"/>
    <property type="match status" value="1"/>
</dbReference>
<evidence type="ECO:0000256" key="1">
    <source>
        <dbReference type="PROSITE-ProRule" id="PRU00176"/>
    </source>
</evidence>
<accession>A0AA36HQL7</accession>
<feature type="domain" description="RRM" evidence="2">
    <location>
        <begin position="17"/>
        <end position="96"/>
    </location>
</feature>
<comment type="caution">
    <text evidence="3">The sequence shown here is derived from an EMBL/GenBank/DDBJ whole genome shotgun (WGS) entry which is preliminary data.</text>
</comment>
<dbReference type="InterPro" id="IPR035979">
    <property type="entry name" value="RBD_domain_sf"/>
</dbReference>
<dbReference type="EMBL" id="CAUJNA010000161">
    <property type="protein sequence ID" value="CAJ1372877.1"/>
    <property type="molecule type" value="Genomic_DNA"/>
</dbReference>
<dbReference type="Proteomes" id="UP001178507">
    <property type="component" value="Unassembled WGS sequence"/>
</dbReference>
<dbReference type="AlphaFoldDB" id="A0AA36HQL7"/>
<evidence type="ECO:0000259" key="2">
    <source>
        <dbReference type="PROSITE" id="PS50102"/>
    </source>
</evidence>
<feature type="non-terminal residue" evidence="3">
    <location>
        <position position="1"/>
    </location>
</feature>
<dbReference type="InterPro" id="IPR000504">
    <property type="entry name" value="RRM_dom"/>
</dbReference>
<evidence type="ECO:0000313" key="3">
    <source>
        <dbReference type="EMBL" id="CAJ1372877.1"/>
    </source>
</evidence>
<proteinExistence type="predicted"/>
<evidence type="ECO:0000313" key="4">
    <source>
        <dbReference type="Proteomes" id="UP001178507"/>
    </source>
</evidence>
<gene>
    <name evidence="3" type="ORF">EVOR1521_LOCUS2860</name>
</gene>
<dbReference type="SMART" id="SM00360">
    <property type="entry name" value="RRM"/>
    <property type="match status" value="1"/>
</dbReference>
<keyword evidence="4" id="KW-1185">Reference proteome</keyword>
<dbReference type="CDD" id="cd00590">
    <property type="entry name" value="RRM_SF"/>
    <property type="match status" value="1"/>
</dbReference>
<protein>
    <recommendedName>
        <fullName evidence="2">RRM domain-containing protein</fullName>
    </recommendedName>
</protein>
<sequence>RHREREKRAERASLPGFQVRLSNIPQELTARDLAEAFTEVSGSRVESVDLLRDGGGRATGEAVIIFAALRDAQNAVRRYHGGDLNGRRLEAVYEGEVNVR</sequence>
<dbReference type="InterPro" id="IPR012677">
    <property type="entry name" value="Nucleotide-bd_a/b_plait_sf"/>
</dbReference>
<dbReference type="GO" id="GO:0003723">
    <property type="term" value="F:RNA binding"/>
    <property type="evidence" value="ECO:0007669"/>
    <property type="project" value="UniProtKB-UniRule"/>
</dbReference>
<dbReference type="Gene3D" id="3.30.70.330">
    <property type="match status" value="1"/>
</dbReference>
<dbReference type="PROSITE" id="PS50102">
    <property type="entry name" value="RRM"/>
    <property type="match status" value="1"/>
</dbReference>
<name>A0AA36HQL7_9DINO</name>
<reference evidence="3" key="1">
    <citation type="submission" date="2023-08" db="EMBL/GenBank/DDBJ databases">
        <authorList>
            <person name="Chen Y."/>
            <person name="Shah S."/>
            <person name="Dougan E. K."/>
            <person name="Thang M."/>
            <person name="Chan C."/>
        </authorList>
    </citation>
    <scope>NUCLEOTIDE SEQUENCE</scope>
</reference>
<organism evidence="3 4">
    <name type="scientific">Effrenium voratum</name>
    <dbReference type="NCBI Taxonomy" id="2562239"/>
    <lineage>
        <taxon>Eukaryota</taxon>
        <taxon>Sar</taxon>
        <taxon>Alveolata</taxon>
        <taxon>Dinophyceae</taxon>
        <taxon>Suessiales</taxon>
        <taxon>Symbiodiniaceae</taxon>
        <taxon>Effrenium</taxon>
    </lineage>
</organism>